<sequence length="90" mass="9531">NFKPGSLIIDSMGIDTLEIFKGLVDDAFRDTSFNLRQSKAGEILPPTIGNSPNLQTFYFLVSVAGIPACVLTASSSASNSPILTSFGFVT</sequence>
<protein>
    <submittedName>
        <fullName evidence="1">Uncharacterized protein</fullName>
    </submittedName>
</protein>
<reference evidence="1" key="1">
    <citation type="journal article" date="2015" name="Nature">
        <title>Complex archaea that bridge the gap between prokaryotes and eukaryotes.</title>
        <authorList>
            <person name="Spang A."/>
            <person name="Saw J.H."/>
            <person name="Jorgensen S.L."/>
            <person name="Zaremba-Niedzwiedzka K."/>
            <person name="Martijn J."/>
            <person name="Lind A.E."/>
            <person name="van Eijk R."/>
            <person name="Schleper C."/>
            <person name="Guy L."/>
            <person name="Ettema T.J."/>
        </authorList>
    </citation>
    <scope>NUCLEOTIDE SEQUENCE</scope>
</reference>
<comment type="caution">
    <text evidence="1">The sequence shown here is derived from an EMBL/GenBank/DDBJ whole genome shotgun (WGS) entry which is preliminary data.</text>
</comment>
<organism evidence="1">
    <name type="scientific">marine sediment metagenome</name>
    <dbReference type="NCBI Taxonomy" id="412755"/>
    <lineage>
        <taxon>unclassified sequences</taxon>
        <taxon>metagenomes</taxon>
        <taxon>ecological metagenomes</taxon>
    </lineage>
</organism>
<accession>A0A0F8Y3G3</accession>
<dbReference type="EMBL" id="LAZR01055636">
    <property type="protein sequence ID" value="KKK75932.1"/>
    <property type="molecule type" value="Genomic_DNA"/>
</dbReference>
<gene>
    <name evidence="1" type="ORF">LCGC14_2868780</name>
</gene>
<name>A0A0F8Y3G3_9ZZZZ</name>
<proteinExistence type="predicted"/>
<evidence type="ECO:0000313" key="1">
    <source>
        <dbReference type="EMBL" id="KKK75932.1"/>
    </source>
</evidence>
<feature type="non-terminal residue" evidence="1">
    <location>
        <position position="1"/>
    </location>
</feature>
<dbReference type="AlphaFoldDB" id="A0A0F8Y3G3"/>